<keyword evidence="2" id="KW-1185">Reference proteome</keyword>
<dbReference type="Proteomes" id="UP001152320">
    <property type="component" value="Chromosome 11"/>
</dbReference>
<organism evidence="1 2">
    <name type="scientific">Holothuria leucospilota</name>
    <name type="common">Black long sea cucumber</name>
    <name type="synonym">Mertensiothuria leucospilota</name>
    <dbReference type="NCBI Taxonomy" id="206669"/>
    <lineage>
        <taxon>Eukaryota</taxon>
        <taxon>Metazoa</taxon>
        <taxon>Echinodermata</taxon>
        <taxon>Eleutherozoa</taxon>
        <taxon>Echinozoa</taxon>
        <taxon>Holothuroidea</taxon>
        <taxon>Aspidochirotacea</taxon>
        <taxon>Aspidochirotida</taxon>
        <taxon>Holothuriidae</taxon>
        <taxon>Holothuria</taxon>
    </lineage>
</organism>
<comment type="caution">
    <text evidence="1">The sequence shown here is derived from an EMBL/GenBank/DDBJ whole genome shotgun (WGS) entry which is preliminary data.</text>
</comment>
<sequence>MSKFLNLWEKYCVGKTNVIFERHKFHKCYQLMLGIFDEYIVEFRNLTMTCDFEPSKKEIIRGLIVCGITSRAVRKKSYCKQQIKT</sequence>
<reference evidence="1" key="1">
    <citation type="submission" date="2021-10" db="EMBL/GenBank/DDBJ databases">
        <title>Tropical sea cucumber genome reveals ecological adaptation and Cuvierian tubules defense mechanism.</title>
        <authorList>
            <person name="Chen T."/>
        </authorList>
    </citation>
    <scope>NUCLEOTIDE SEQUENCE</scope>
    <source>
        <strain evidence="1">Nanhai2018</strain>
        <tissue evidence="1">Muscle</tissue>
    </source>
</reference>
<proteinExistence type="predicted"/>
<dbReference type="EMBL" id="JAIZAY010000011">
    <property type="protein sequence ID" value="KAJ8033417.1"/>
    <property type="molecule type" value="Genomic_DNA"/>
</dbReference>
<evidence type="ECO:0000313" key="2">
    <source>
        <dbReference type="Proteomes" id="UP001152320"/>
    </source>
</evidence>
<accession>A0A9Q1H318</accession>
<gene>
    <name evidence="1" type="ORF">HOLleu_23652</name>
</gene>
<name>A0A9Q1H318_HOLLE</name>
<dbReference type="AlphaFoldDB" id="A0A9Q1H318"/>
<protein>
    <submittedName>
        <fullName evidence="1">Uncharacterized protein</fullName>
    </submittedName>
</protein>
<dbReference type="OrthoDB" id="5988618at2759"/>
<evidence type="ECO:0000313" key="1">
    <source>
        <dbReference type="EMBL" id="KAJ8033417.1"/>
    </source>
</evidence>